<dbReference type="GO" id="GO:0051087">
    <property type="term" value="F:protein-folding chaperone binding"/>
    <property type="evidence" value="ECO:0007669"/>
    <property type="project" value="TreeGrafter"/>
</dbReference>
<dbReference type="PROSITE" id="PS00636">
    <property type="entry name" value="DNAJ_1"/>
    <property type="match status" value="1"/>
</dbReference>
<name>A0AAD3H2C7_9STRA</name>
<dbReference type="InterPro" id="IPR001623">
    <property type="entry name" value="DnaJ_domain"/>
</dbReference>
<dbReference type="Proteomes" id="UP001054902">
    <property type="component" value="Unassembled WGS sequence"/>
</dbReference>
<dbReference type="Gene3D" id="2.60.260.20">
    <property type="entry name" value="Urease metallochaperone UreE, N-terminal domain"/>
    <property type="match status" value="2"/>
</dbReference>
<dbReference type="SMART" id="SM00271">
    <property type="entry name" value="DnaJ"/>
    <property type="match status" value="1"/>
</dbReference>
<dbReference type="EMBL" id="BLLK01000023">
    <property type="protein sequence ID" value="GFH47810.1"/>
    <property type="molecule type" value="Genomic_DNA"/>
</dbReference>
<dbReference type="PANTHER" id="PTHR24078:SF553">
    <property type="entry name" value="DNAJ HOMOLOG SUBFAMILY B MEMBER 5"/>
    <property type="match status" value="1"/>
</dbReference>
<dbReference type="Pfam" id="PF01556">
    <property type="entry name" value="DnaJ_C"/>
    <property type="match status" value="1"/>
</dbReference>
<dbReference type="SUPFAM" id="SSF49493">
    <property type="entry name" value="HSP40/DnaJ peptide-binding domain"/>
    <property type="match status" value="1"/>
</dbReference>
<dbReference type="Gene3D" id="1.10.287.110">
    <property type="entry name" value="DnaJ domain"/>
    <property type="match status" value="1"/>
</dbReference>
<dbReference type="PRINTS" id="PR00625">
    <property type="entry name" value="JDOMAIN"/>
</dbReference>
<feature type="domain" description="J" evidence="3">
    <location>
        <begin position="23"/>
        <end position="90"/>
    </location>
</feature>
<dbReference type="InterPro" id="IPR008971">
    <property type="entry name" value="HSP40/DnaJ_pept-bd"/>
</dbReference>
<keyword evidence="2" id="KW-0732">Signal</keyword>
<dbReference type="Pfam" id="PF00226">
    <property type="entry name" value="DnaJ"/>
    <property type="match status" value="1"/>
</dbReference>
<dbReference type="InterPro" id="IPR051339">
    <property type="entry name" value="DnaJ_subfamily_B"/>
</dbReference>
<dbReference type="GO" id="GO:0051082">
    <property type="term" value="F:unfolded protein binding"/>
    <property type="evidence" value="ECO:0007669"/>
    <property type="project" value="InterPro"/>
</dbReference>
<dbReference type="CDD" id="cd06257">
    <property type="entry name" value="DnaJ"/>
    <property type="match status" value="1"/>
</dbReference>
<evidence type="ECO:0000256" key="2">
    <source>
        <dbReference type="SAM" id="SignalP"/>
    </source>
</evidence>
<evidence type="ECO:0000313" key="5">
    <source>
        <dbReference type="Proteomes" id="UP001054902"/>
    </source>
</evidence>
<protein>
    <recommendedName>
        <fullName evidence="3">J domain-containing protein</fullName>
    </recommendedName>
</protein>
<dbReference type="PROSITE" id="PS50076">
    <property type="entry name" value="DNAJ_2"/>
    <property type="match status" value="1"/>
</dbReference>
<proteinExistence type="predicted"/>
<accession>A0AAD3H2C7</accession>
<dbReference type="CDD" id="cd10747">
    <property type="entry name" value="DnaJ_C"/>
    <property type="match status" value="1"/>
</dbReference>
<comment type="caution">
    <text evidence="4">The sequence shown here is derived from an EMBL/GenBank/DDBJ whole genome shotgun (WGS) entry which is preliminary data.</text>
</comment>
<keyword evidence="5" id="KW-1185">Reference proteome</keyword>
<dbReference type="InterPro" id="IPR002939">
    <property type="entry name" value="DnaJ_C"/>
</dbReference>
<keyword evidence="1" id="KW-0143">Chaperone</keyword>
<dbReference type="GO" id="GO:0006457">
    <property type="term" value="P:protein folding"/>
    <property type="evidence" value="ECO:0007669"/>
    <property type="project" value="InterPro"/>
</dbReference>
<feature type="chain" id="PRO_5042162635" description="J domain-containing protein" evidence="2">
    <location>
        <begin position="21"/>
        <end position="367"/>
    </location>
</feature>
<dbReference type="GO" id="GO:0005829">
    <property type="term" value="C:cytosol"/>
    <property type="evidence" value="ECO:0007669"/>
    <property type="project" value="TreeGrafter"/>
</dbReference>
<dbReference type="SUPFAM" id="SSF46565">
    <property type="entry name" value="Chaperone J-domain"/>
    <property type="match status" value="1"/>
</dbReference>
<feature type="signal peptide" evidence="2">
    <location>
        <begin position="1"/>
        <end position="20"/>
    </location>
</feature>
<evidence type="ECO:0000259" key="3">
    <source>
        <dbReference type="PROSITE" id="PS50076"/>
    </source>
</evidence>
<evidence type="ECO:0000256" key="1">
    <source>
        <dbReference type="ARBA" id="ARBA00023186"/>
    </source>
</evidence>
<organism evidence="4 5">
    <name type="scientific">Chaetoceros tenuissimus</name>
    <dbReference type="NCBI Taxonomy" id="426638"/>
    <lineage>
        <taxon>Eukaryota</taxon>
        <taxon>Sar</taxon>
        <taxon>Stramenopiles</taxon>
        <taxon>Ochrophyta</taxon>
        <taxon>Bacillariophyta</taxon>
        <taxon>Coscinodiscophyceae</taxon>
        <taxon>Chaetocerotophycidae</taxon>
        <taxon>Chaetocerotales</taxon>
        <taxon>Chaetocerotaceae</taxon>
        <taxon>Chaetoceros</taxon>
    </lineage>
</organism>
<dbReference type="InterPro" id="IPR018253">
    <property type="entry name" value="DnaJ_domain_CS"/>
</dbReference>
<dbReference type="PANTHER" id="PTHR24078">
    <property type="entry name" value="DNAJ HOMOLOG SUBFAMILY C MEMBER"/>
    <property type="match status" value="1"/>
</dbReference>
<gene>
    <name evidence="4" type="ORF">CTEN210_04286</name>
</gene>
<dbReference type="InterPro" id="IPR036869">
    <property type="entry name" value="J_dom_sf"/>
</dbReference>
<dbReference type="AlphaFoldDB" id="A0AAD3H2C7"/>
<evidence type="ECO:0000313" key="4">
    <source>
        <dbReference type="EMBL" id="GFH47810.1"/>
    </source>
</evidence>
<sequence>MKPTALLLCSVFILFHQSLAVKDLYKTLGVSKTASQTEIKKAYRKLALKNHPDKVSPEERESAEAKFKEIGYAHDVLTDEDKRQRYDQFGEQGLDDNFQPNPFQNGGSYSSSGTNPFQGNQSFQSFSFDGMRGNRGSSDYGNIDLSDILRQFMGPQMNMAGGNGFSMNGMNMNGGRSSSYSSYADPFSQQQQPMKRDLKPLTKEFYCTLSELSDPNGITKKLKVTMPNVDEYGQRYNEAKIYSIDVLPGWKVGTKIKFKASKDGVFPQMTFVLREKKHKFLKRVGDDLVYSCTVTTRQAERGALIKIPLPCGDMVEIKTEEDEIQDGYVKRIKGKGMPKRRKGGIDGYGDLIVRFSVKHSANSTASR</sequence>
<reference evidence="4 5" key="1">
    <citation type="journal article" date="2021" name="Sci. Rep.">
        <title>The genome of the diatom Chaetoceros tenuissimus carries an ancient integrated fragment of an extant virus.</title>
        <authorList>
            <person name="Hongo Y."/>
            <person name="Kimura K."/>
            <person name="Takaki Y."/>
            <person name="Yoshida Y."/>
            <person name="Baba S."/>
            <person name="Kobayashi G."/>
            <person name="Nagasaki K."/>
            <person name="Hano T."/>
            <person name="Tomaru Y."/>
        </authorList>
    </citation>
    <scope>NUCLEOTIDE SEQUENCE [LARGE SCALE GENOMIC DNA]</scope>
    <source>
        <strain evidence="4 5">NIES-3715</strain>
    </source>
</reference>